<organism evidence="1">
    <name type="scientific">Aphanomyces invadans</name>
    <dbReference type="NCBI Taxonomy" id="157072"/>
    <lineage>
        <taxon>Eukaryota</taxon>
        <taxon>Sar</taxon>
        <taxon>Stramenopiles</taxon>
        <taxon>Oomycota</taxon>
        <taxon>Saprolegniomycetes</taxon>
        <taxon>Saprolegniales</taxon>
        <taxon>Verrucalvaceae</taxon>
        <taxon>Aphanomyces</taxon>
    </lineage>
</organism>
<accession>A0A024UMW5</accession>
<dbReference type="EMBL" id="KI913954">
    <property type="protein sequence ID" value="ETW07796.1"/>
    <property type="molecule type" value="Genomic_DNA"/>
</dbReference>
<proteinExistence type="predicted"/>
<evidence type="ECO:0000313" key="1">
    <source>
        <dbReference type="EMBL" id="ETW07796.1"/>
    </source>
</evidence>
<protein>
    <submittedName>
        <fullName evidence="1">Uncharacterized protein</fullName>
    </submittedName>
</protein>
<dbReference type="AlphaFoldDB" id="A0A024UMW5"/>
<gene>
    <name evidence="1" type="ORF">H310_02225</name>
</gene>
<dbReference type="VEuPathDB" id="FungiDB:H310_02225"/>
<dbReference type="RefSeq" id="XP_008863889.1">
    <property type="nucleotide sequence ID" value="XM_008865667.1"/>
</dbReference>
<reference evidence="1" key="1">
    <citation type="submission" date="2013-12" db="EMBL/GenBank/DDBJ databases">
        <title>The Genome Sequence of Aphanomyces invadans NJM9701.</title>
        <authorList>
            <consortium name="The Broad Institute Genomics Platform"/>
            <person name="Russ C."/>
            <person name="Tyler B."/>
            <person name="van West P."/>
            <person name="Dieguez-Uribeondo J."/>
            <person name="Young S.K."/>
            <person name="Zeng Q."/>
            <person name="Gargeya S."/>
            <person name="Fitzgerald M."/>
            <person name="Abouelleil A."/>
            <person name="Alvarado L."/>
            <person name="Chapman S.B."/>
            <person name="Gainer-Dewar J."/>
            <person name="Goldberg J."/>
            <person name="Griggs A."/>
            <person name="Gujja S."/>
            <person name="Hansen M."/>
            <person name="Howarth C."/>
            <person name="Imamovic A."/>
            <person name="Ireland A."/>
            <person name="Larimer J."/>
            <person name="McCowan C."/>
            <person name="Murphy C."/>
            <person name="Pearson M."/>
            <person name="Poon T.W."/>
            <person name="Priest M."/>
            <person name="Roberts A."/>
            <person name="Saif S."/>
            <person name="Shea T."/>
            <person name="Sykes S."/>
            <person name="Wortman J."/>
            <person name="Nusbaum C."/>
            <person name="Birren B."/>
        </authorList>
    </citation>
    <scope>NUCLEOTIDE SEQUENCE [LARGE SCALE GENOMIC DNA]</scope>
    <source>
        <strain evidence="1">NJM9701</strain>
    </source>
</reference>
<name>A0A024UMW5_9STRA</name>
<dbReference type="GeneID" id="20079275"/>
<sequence>MYSSSLCDVYSWMHAGMGKTAKMDASNGNRLDSRCRIAWKTSAGTRKSFPHTGIRGICCLVVSSLVFKYTRDREMARAPSPQHARVHQIIVVLKVASTPWFRTIVFEHHVNGGRTYMQGYKHAPCRAVTSVTKGVIQLSDIRLD</sequence>